<sequence length="278" mass="32552">MASKFGDTSPVQEGPRNVKQERQQVPKLGRKKNDFFDKLDSLEREYIALEKERNTMMFSRRSDFRKEYSSLEESEMKTSSERMTEKQTIKQQLIKIKINVDKFQRELVDVKPTPAFVQKLKEMMEDIENCIMVFKEQQRKIYDDLIHGERTTQQEIKSLEKKFESWSQLPAPTTAAVTNKKAANAVVATSMPPAVAAFEKFVLQTGGHQGGWDDYDHQLFLKLKAKHKNKEAFLNVAGQSIPGKSPDEVRQHHDWFLEYMDLKEIKRKAILEWRQHKE</sequence>
<feature type="region of interest" description="Disordered" evidence="3">
    <location>
        <begin position="1"/>
        <end position="32"/>
    </location>
</feature>
<name>A0A913Y4B5_EXADI</name>
<protein>
    <submittedName>
        <fullName evidence="4">Uncharacterized protein</fullName>
    </submittedName>
</protein>
<dbReference type="KEGG" id="epa:110252070"/>
<dbReference type="RefSeq" id="XP_020914492.1">
    <property type="nucleotide sequence ID" value="XM_021058833.1"/>
</dbReference>
<reference evidence="4" key="1">
    <citation type="submission" date="2022-11" db="UniProtKB">
        <authorList>
            <consortium name="EnsemblMetazoa"/>
        </authorList>
    </citation>
    <scope>IDENTIFICATION</scope>
</reference>
<dbReference type="PANTHER" id="PTHR21549:SF0">
    <property type="entry name" value="COILED-COIL DOMAIN-CONTAINING PROTEIN 112"/>
    <property type="match status" value="1"/>
</dbReference>
<dbReference type="OrthoDB" id="2152435at2759"/>
<dbReference type="Proteomes" id="UP000887567">
    <property type="component" value="Unplaced"/>
</dbReference>
<evidence type="ECO:0000256" key="1">
    <source>
        <dbReference type="ARBA" id="ARBA00023054"/>
    </source>
</evidence>
<feature type="coiled-coil region" evidence="2">
    <location>
        <begin position="86"/>
        <end position="137"/>
    </location>
</feature>
<keyword evidence="5" id="KW-1185">Reference proteome</keyword>
<evidence type="ECO:0000313" key="4">
    <source>
        <dbReference type="EnsemblMetazoa" id="XP_020914492.1"/>
    </source>
</evidence>
<keyword evidence="1 2" id="KW-0175">Coiled coil</keyword>
<evidence type="ECO:0000313" key="5">
    <source>
        <dbReference type="Proteomes" id="UP000887567"/>
    </source>
</evidence>
<evidence type="ECO:0000256" key="3">
    <source>
        <dbReference type="SAM" id="MobiDB-lite"/>
    </source>
</evidence>
<dbReference type="InterPro" id="IPR039902">
    <property type="entry name" value="CCDC148/CCDC112"/>
</dbReference>
<dbReference type="AlphaFoldDB" id="A0A913Y4B5"/>
<dbReference type="Gene3D" id="1.10.10.60">
    <property type="entry name" value="Homeodomain-like"/>
    <property type="match status" value="1"/>
</dbReference>
<proteinExistence type="predicted"/>
<evidence type="ECO:0000256" key="2">
    <source>
        <dbReference type="SAM" id="Coils"/>
    </source>
</evidence>
<dbReference type="GeneID" id="110252070"/>
<dbReference type="PANTHER" id="PTHR21549">
    <property type="entry name" value="MUTATED IN BLADDER CANCER 1"/>
    <property type="match status" value="1"/>
</dbReference>
<dbReference type="OMA" id="QQQSDCC"/>
<accession>A0A913Y4B5</accession>
<organism evidence="4 5">
    <name type="scientific">Exaiptasia diaphana</name>
    <name type="common">Tropical sea anemone</name>
    <name type="synonym">Aiptasia pulchella</name>
    <dbReference type="NCBI Taxonomy" id="2652724"/>
    <lineage>
        <taxon>Eukaryota</taxon>
        <taxon>Metazoa</taxon>
        <taxon>Cnidaria</taxon>
        <taxon>Anthozoa</taxon>
        <taxon>Hexacorallia</taxon>
        <taxon>Actiniaria</taxon>
        <taxon>Aiptasiidae</taxon>
        <taxon>Exaiptasia</taxon>
    </lineage>
</organism>
<dbReference type="EnsemblMetazoa" id="XM_021058833.1">
    <property type="protein sequence ID" value="XP_020914492.1"/>
    <property type="gene ID" value="LOC110252070"/>
</dbReference>